<reference evidence="2 3" key="1">
    <citation type="submission" date="2018-05" db="EMBL/GenBank/DDBJ databases">
        <title>Complete genome sequence of Gordonia terrae NRRL B-16283.</title>
        <authorList>
            <person name="Garlena R.A."/>
            <person name="Russell D.A."/>
            <person name="Hatfull G.F."/>
        </authorList>
    </citation>
    <scope>NUCLEOTIDE SEQUENCE [LARGE SCALE GENOMIC DNA]</scope>
    <source>
        <strain evidence="2 3">NRRL B-16283</strain>
    </source>
</reference>
<dbReference type="RefSeq" id="WP_004023200.1">
    <property type="nucleotide sequence ID" value="NZ_CABEIC010000002.1"/>
</dbReference>
<proteinExistence type="predicted"/>
<organism evidence="2 3">
    <name type="scientific">Gordonia terrae</name>
    <dbReference type="NCBI Taxonomy" id="2055"/>
    <lineage>
        <taxon>Bacteria</taxon>
        <taxon>Bacillati</taxon>
        <taxon>Actinomycetota</taxon>
        <taxon>Actinomycetes</taxon>
        <taxon>Mycobacteriales</taxon>
        <taxon>Gordoniaceae</taxon>
        <taxon>Gordonia</taxon>
    </lineage>
</organism>
<evidence type="ECO:0000313" key="2">
    <source>
        <dbReference type="EMBL" id="AWO82964.1"/>
    </source>
</evidence>
<dbReference type="Gene3D" id="3.10.180.10">
    <property type="entry name" value="2,3-Dihydroxybiphenyl 1,2-Dioxygenase, domain 1"/>
    <property type="match status" value="1"/>
</dbReference>
<gene>
    <name evidence="2" type="ORF">DLJ61_04880</name>
</gene>
<dbReference type="PROSITE" id="PS51819">
    <property type="entry name" value="VOC"/>
    <property type="match status" value="1"/>
</dbReference>
<evidence type="ECO:0000259" key="1">
    <source>
        <dbReference type="PROSITE" id="PS51819"/>
    </source>
</evidence>
<dbReference type="KEGG" id="gta:BCM27_04840"/>
<dbReference type="InterPro" id="IPR037523">
    <property type="entry name" value="VOC_core"/>
</dbReference>
<dbReference type="InterPro" id="IPR029068">
    <property type="entry name" value="Glyas_Bleomycin-R_OHBP_Dase"/>
</dbReference>
<dbReference type="AlphaFoldDB" id="A0AAD0K4K9"/>
<dbReference type="GeneID" id="32687072"/>
<protein>
    <submittedName>
        <fullName evidence="2">Glyoxalase</fullName>
    </submittedName>
</protein>
<evidence type="ECO:0000313" key="3">
    <source>
        <dbReference type="Proteomes" id="UP000247118"/>
    </source>
</evidence>
<dbReference type="Proteomes" id="UP000247118">
    <property type="component" value="Chromosome"/>
</dbReference>
<dbReference type="PANTHER" id="PTHR43279:SF1">
    <property type="entry name" value="CATECHOL-2,3-DIOXYGENASE"/>
    <property type="match status" value="1"/>
</dbReference>
<name>A0AAD0K4K9_9ACTN</name>
<dbReference type="Pfam" id="PF00903">
    <property type="entry name" value="Glyoxalase"/>
    <property type="match status" value="1"/>
</dbReference>
<dbReference type="PANTHER" id="PTHR43279">
    <property type="entry name" value="CATECHOL-2,3-DIOXYGENASE"/>
    <property type="match status" value="1"/>
</dbReference>
<dbReference type="EMBL" id="CP029604">
    <property type="protein sequence ID" value="AWO82964.1"/>
    <property type="molecule type" value="Genomic_DNA"/>
</dbReference>
<accession>A0AAD0K4K9</accession>
<feature type="domain" description="VOC" evidence="1">
    <location>
        <begin position="5"/>
        <end position="123"/>
    </location>
</feature>
<dbReference type="InterPro" id="IPR004360">
    <property type="entry name" value="Glyas_Fos-R_dOase_dom"/>
</dbReference>
<sequence length="179" mass="19421">MSIRSLNHAVLFVSDIQRSADFYCNTLGFDRIAADFPGGAFLRGTGSANDHDLGLFQASAPAARRGAIGLYHLAWEVETLAELRDALVRLQRVGALVGASDHVATKAVYGRDPDGIEFEVTWLVPDSELHHVMVPGIDPTSPLDIDREIERFGSTTPGGPRDDRALMHRVMARVAGDQA</sequence>
<dbReference type="SUPFAM" id="SSF54593">
    <property type="entry name" value="Glyoxalase/Bleomycin resistance protein/Dihydroxybiphenyl dioxygenase"/>
    <property type="match status" value="1"/>
</dbReference>